<reference evidence="1" key="1">
    <citation type="submission" date="2023-01" db="EMBL/GenBank/DDBJ databases">
        <authorList>
            <person name="Piombo E."/>
        </authorList>
    </citation>
    <scope>NUCLEOTIDE SEQUENCE</scope>
</reference>
<keyword evidence="2" id="KW-1185">Reference proteome</keyword>
<organism evidence="1 2">
    <name type="scientific">Clonostachys chloroleuca</name>
    <dbReference type="NCBI Taxonomy" id="1926264"/>
    <lineage>
        <taxon>Eukaryota</taxon>
        <taxon>Fungi</taxon>
        <taxon>Dikarya</taxon>
        <taxon>Ascomycota</taxon>
        <taxon>Pezizomycotina</taxon>
        <taxon>Sordariomycetes</taxon>
        <taxon>Hypocreomycetidae</taxon>
        <taxon>Hypocreales</taxon>
        <taxon>Bionectriaceae</taxon>
        <taxon>Clonostachys</taxon>
    </lineage>
</organism>
<evidence type="ECO:0000313" key="1">
    <source>
        <dbReference type="EMBL" id="CAI6094866.1"/>
    </source>
</evidence>
<dbReference type="EMBL" id="CABFNP030001261">
    <property type="protein sequence ID" value="CAI6094866.1"/>
    <property type="molecule type" value="Genomic_DNA"/>
</dbReference>
<evidence type="ECO:0000313" key="2">
    <source>
        <dbReference type="Proteomes" id="UP001160390"/>
    </source>
</evidence>
<sequence length="101" mass="11020">MPHPLYGGGYQKLVHPPFGQLKVGKVETEAAASRAGRDADYSPWQTKRCLVSIQLARDYAIPVAALDDFVVALGLLWVGEADDDAVGLQVDFHVEWALDVI</sequence>
<proteinExistence type="predicted"/>
<gene>
    <name evidence="1" type="ORF">CCHLO57077_00007494</name>
</gene>
<dbReference type="AlphaFoldDB" id="A0AA35MES8"/>
<comment type="caution">
    <text evidence="1">The sequence shown here is derived from an EMBL/GenBank/DDBJ whole genome shotgun (WGS) entry which is preliminary data.</text>
</comment>
<protein>
    <submittedName>
        <fullName evidence="1">Uncharacterized protein</fullName>
    </submittedName>
</protein>
<dbReference type="Proteomes" id="UP001160390">
    <property type="component" value="Unassembled WGS sequence"/>
</dbReference>
<accession>A0AA35MES8</accession>
<name>A0AA35MES8_9HYPO</name>